<keyword evidence="5 8" id="KW-0812">Transmembrane</keyword>
<dbReference type="RefSeq" id="WP_109825678.1">
    <property type="nucleotide sequence ID" value="NZ_QGKL01000042.1"/>
</dbReference>
<feature type="transmembrane region" description="Helical" evidence="8">
    <location>
        <begin position="12"/>
        <end position="41"/>
    </location>
</feature>
<organism evidence="9 10">
    <name type="scientific">Leucothrix arctica</name>
    <dbReference type="NCBI Taxonomy" id="1481894"/>
    <lineage>
        <taxon>Bacteria</taxon>
        <taxon>Pseudomonadati</taxon>
        <taxon>Pseudomonadota</taxon>
        <taxon>Gammaproteobacteria</taxon>
        <taxon>Thiotrichales</taxon>
        <taxon>Thiotrichaceae</taxon>
        <taxon>Leucothrix</taxon>
    </lineage>
</organism>
<name>A0A317C506_9GAMM</name>
<evidence type="ECO:0000256" key="6">
    <source>
        <dbReference type="ARBA" id="ARBA00022989"/>
    </source>
</evidence>
<evidence type="ECO:0000256" key="1">
    <source>
        <dbReference type="ARBA" id="ARBA00004651"/>
    </source>
</evidence>
<feature type="transmembrane region" description="Helical" evidence="8">
    <location>
        <begin position="81"/>
        <end position="98"/>
    </location>
</feature>
<evidence type="ECO:0000256" key="5">
    <source>
        <dbReference type="ARBA" id="ARBA00022692"/>
    </source>
</evidence>
<feature type="transmembrane region" description="Helical" evidence="8">
    <location>
        <begin position="104"/>
        <end position="122"/>
    </location>
</feature>
<accession>A0A317C506</accession>
<comment type="similarity">
    <text evidence="2 8">Belongs to the 4-toluene sulfonate uptake permease (TSUP) (TC 2.A.102) family.</text>
</comment>
<sequence length="259" mass="27526">MDFASFSVELLALLFVVSVIAGLLDTLAGGGGLITLPALILSGIPPLAALGTNKLQGSMGTATATYMLIKKNKISLSETKPLMISAFIGSVIGTIIVQFIDTDILSFVVPIVLLFIAVYFLISPKSKHPRGTASVSEQKYKNIIIPSIGAYDGMFGPGTGSFFTLAGVSCKGQEIITSTAIAKPLNFSTNVASLIVFLAAGKVVWVVGILMMLGQFIGAWLGSHLLYKVNPSHLRFVVVFMCTGMLIKYSYDMGWLTFA</sequence>
<dbReference type="PANTHER" id="PTHR30269:SF0">
    <property type="entry name" value="MEMBRANE TRANSPORTER PROTEIN YFCA-RELATED"/>
    <property type="match status" value="1"/>
</dbReference>
<dbReference type="AlphaFoldDB" id="A0A317C506"/>
<keyword evidence="3" id="KW-0813">Transport</keyword>
<reference evidence="9 10" key="1">
    <citation type="submission" date="2018-05" db="EMBL/GenBank/DDBJ databases">
        <title>Leucothrix arctica sp. nov., isolated from Arctic seawater.</title>
        <authorList>
            <person name="Choi A."/>
            <person name="Baek K."/>
        </authorList>
    </citation>
    <scope>NUCLEOTIDE SEQUENCE [LARGE SCALE GENOMIC DNA]</scope>
    <source>
        <strain evidence="9 10">IMCC9719</strain>
    </source>
</reference>
<dbReference type="OrthoDB" id="554695at2"/>
<evidence type="ECO:0000256" key="8">
    <source>
        <dbReference type="RuleBase" id="RU363041"/>
    </source>
</evidence>
<dbReference type="EMBL" id="QGKL01000042">
    <property type="protein sequence ID" value="PWQ93658.1"/>
    <property type="molecule type" value="Genomic_DNA"/>
</dbReference>
<evidence type="ECO:0000313" key="10">
    <source>
        <dbReference type="Proteomes" id="UP000245506"/>
    </source>
</evidence>
<dbReference type="Proteomes" id="UP000245506">
    <property type="component" value="Unassembled WGS sequence"/>
</dbReference>
<keyword evidence="4 8" id="KW-1003">Cell membrane</keyword>
<dbReference type="InterPro" id="IPR052017">
    <property type="entry name" value="TSUP"/>
</dbReference>
<comment type="subcellular location">
    <subcellularLocation>
        <location evidence="1 8">Cell membrane</location>
        <topology evidence="1 8">Multi-pass membrane protein</topology>
    </subcellularLocation>
</comment>
<keyword evidence="10" id="KW-1185">Reference proteome</keyword>
<evidence type="ECO:0000313" key="9">
    <source>
        <dbReference type="EMBL" id="PWQ93658.1"/>
    </source>
</evidence>
<evidence type="ECO:0000256" key="2">
    <source>
        <dbReference type="ARBA" id="ARBA00009142"/>
    </source>
</evidence>
<protein>
    <recommendedName>
        <fullName evidence="8">Probable membrane transporter protein</fullName>
    </recommendedName>
</protein>
<evidence type="ECO:0000256" key="3">
    <source>
        <dbReference type="ARBA" id="ARBA00022448"/>
    </source>
</evidence>
<dbReference type="PANTHER" id="PTHR30269">
    <property type="entry name" value="TRANSMEMBRANE PROTEIN YFCA"/>
    <property type="match status" value="1"/>
</dbReference>
<keyword evidence="7 8" id="KW-0472">Membrane</keyword>
<evidence type="ECO:0000256" key="7">
    <source>
        <dbReference type="ARBA" id="ARBA00023136"/>
    </source>
</evidence>
<evidence type="ECO:0000256" key="4">
    <source>
        <dbReference type="ARBA" id="ARBA00022475"/>
    </source>
</evidence>
<comment type="caution">
    <text evidence="9">The sequence shown here is derived from an EMBL/GenBank/DDBJ whole genome shotgun (WGS) entry which is preliminary data.</text>
</comment>
<dbReference type="Pfam" id="PF01925">
    <property type="entry name" value="TauE"/>
    <property type="match status" value="1"/>
</dbReference>
<dbReference type="InterPro" id="IPR002781">
    <property type="entry name" value="TM_pro_TauE-like"/>
</dbReference>
<dbReference type="GO" id="GO:0005886">
    <property type="term" value="C:plasma membrane"/>
    <property type="evidence" value="ECO:0007669"/>
    <property type="project" value="UniProtKB-SubCell"/>
</dbReference>
<feature type="transmembrane region" description="Helical" evidence="8">
    <location>
        <begin position="233"/>
        <end position="251"/>
    </location>
</feature>
<proteinExistence type="inferred from homology"/>
<keyword evidence="6 8" id="KW-1133">Transmembrane helix</keyword>
<gene>
    <name evidence="9" type="ORF">DKT75_18775</name>
</gene>